<dbReference type="EMBL" id="SGXE01000007">
    <property type="protein sequence ID" value="RZS90586.1"/>
    <property type="molecule type" value="Genomic_DNA"/>
</dbReference>
<feature type="signal peptide" evidence="1">
    <location>
        <begin position="1"/>
        <end position="26"/>
    </location>
</feature>
<dbReference type="PROSITE" id="PS51257">
    <property type="entry name" value="PROKAR_LIPOPROTEIN"/>
    <property type="match status" value="1"/>
</dbReference>
<evidence type="ECO:0000313" key="2">
    <source>
        <dbReference type="EMBL" id="RZS90586.1"/>
    </source>
</evidence>
<dbReference type="RefSeq" id="WP_130287881.1">
    <property type="nucleotide sequence ID" value="NZ_SGXE01000007.1"/>
</dbReference>
<name>A0A4Q7NTS2_9FLAO</name>
<dbReference type="SUPFAM" id="SSF56300">
    <property type="entry name" value="Metallo-dependent phosphatases"/>
    <property type="match status" value="1"/>
</dbReference>
<evidence type="ECO:0000313" key="3">
    <source>
        <dbReference type="Proteomes" id="UP000292262"/>
    </source>
</evidence>
<proteinExistence type="predicted"/>
<dbReference type="Gene3D" id="3.60.21.10">
    <property type="match status" value="1"/>
</dbReference>
<dbReference type="AlphaFoldDB" id="A0A4Q7NTS2"/>
<reference evidence="2 3" key="1">
    <citation type="submission" date="2019-02" db="EMBL/GenBank/DDBJ databases">
        <title>Genomic Encyclopedia of Type Strains, Phase IV (KMG-IV): sequencing the most valuable type-strain genomes for metagenomic binning, comparative biology and taxonomic classification.</title>
        <authorList>
            <person name="Goeker M."/>
        </authorList>
    </citation>
    <scope>NUCLEOTIDE SEQUENCE [LARGE SCALE GENOMIC DNA]</scope>
    <source>
        <strain evidence="2 3">DSM 17196</strain>
    </source>
</reference>
<evidence type="ECO:0000256" key="1">
    <source>
        <dbReference type="SAM" id="SignalP"/>
    </source>
</evidence>
<accession>A0A4Q7NTS2</accession>
<protein>
    <recommendedName>
        <fullName evidence="4">Haemolysin activator HlyB C-terminal domain-containing protein</fullName>
    </recommendedName>
</protein>
<gene>
    <name evidence="2" type="ORF">EV197_3381</name>
</gene>
<sequence length="1244" mass="141805">MNTIKRGLRFNFWILIGVLCLGSACATYQVQTDGTESMQSLQSNKTVTQTVYLVGGYGNTKDKASQANITTKLKESLSAADNNSLLLFLGDNISPKKNQEEHDNKLLDEQLGLAKEFEGYTYFMSGVNEWKYLDVEKLEEYEDYVDDKGLKNLEFEEKNGCPLEYRVIDEQLDLIIVNSYWFVSNWDRIHNINQKCTNITTKKRFIEELEGYINDAQGKNLIIAMHHPVFSNGTYAGSNTLKNHLLPVPILGTAITEAYDLANLSRNQLDFPRYRYLRILVSALAQKSKRVTVVSAHEASLQYLKSKGLNQVISGSIAATAPADLANGFINAPGGSLDYTGKFAYGQQGFAILRYYTDGSSAVEFVTTDENSYYFNDQEAFVEKPSGDFIQKDYPKTVEAAIVKEQSALNKSGFYKFIWGDRYRSLFGKKVTAPVAILDTLYGGLRIIQEGGGHQSNSLRLVDKNNKQYAMRSLKKEALKFLTFKVKGVAYDTSDYEDTVTEELVSDFFTTAHPYMQMVIDGLAAQVDVNHSNTQLYYIPKQKALGVYNEAYGDALYFIEQRPSEEQKKYSGYRRADPEKEGEIPDFESTTDMLEKIKEDESYKVDQKTYIRSRVFDMLIGDWDRHQDQWRWVEYEVEDEDETIFIPVPRDRDNTFSKFDGIAFPLIKMFSPMTRGWQSYDDTIKNLKWFNREGYDLDITIANKFGVQTWIEEAKFIQQHLEADAIENAFSSLPNEIKNDSITNEIKNNLKKRLEDLDEYAKKYATYLNNQVVVYGTHKDDIFEIERLPNQETRIVVRRNLSDEKNEIFYERIIDGKVTKQVLVYGLNDDDIFSVKGEVKGHSRLKIIGGYGDDVYQIQNKRKVTVFDWKFEKSSFEEKKPSARLTNLYESNTLHWRYFQKDYNTLMPTLGTRNDDGVFAGLSNTFVKKGLHSDGGDFIQKHQLTGNYYFQFQTVEFLYEGIFANIFPNWNLTLEGRVTSDGFTDNFFGLGNESENDDEQLGEDFNRAQMQQTAVSAKISYRSLFLKGLYESFDVQQNNERFFTTTNVDALVFDRNAYVGLETGISFDTQNALDFPTKSLSFELQGGFKQNIDNSENNFGYLSFALGAGHKIIPSGDLVLSSTAEIKTNIGDNYFFYHAPTIGGNNGLRGYRNDRFSGDTYFYQSSDLKFRIKRFVTSVFPVTLGTYGGFDYGRVWVDGEDSNIWHTSFGGGVWLSGAETFAANIGVFGSNEGVMVQGGIGIGF</sequence>
<dbReference type="Proteomes" id="UP000292262">
    <property type="component" value="Unassembled WGS sequence"/>
</dbReference>
<comment type="caution">
    <text evidence="2">The sequence shown here is derived from an EMBL/GenBank/DDBJ whole genome shotgun (WGS) entry which is preliminary data.</text>
</comment>
<feature type="chain" id="PRO_5020958720" description="Haemolysin activator HlyB C-terminal domain-containing protein" evidence="1">
    <location>
        <begin position="27"/>
        <end position="1244"/>
    </location>
</feature>
<evidence type="ECO:0008006" key="4">
    <source>
        <dbReference type="Google" id="ProtNLM"/>
    </source>
</evidence>
<keyword evidence="3" id="KW-1185">Reference proteome</keyword>
<dbReference type="OrthoDB" id="333971at2"/>
<dbReference type="InterPro" id="IPR029052">
    <property type="entry name" value="Metallo-depent_PP-like"/>
</dbReference>
<organism evidence="2 3">
    <name type="scientific">Aquimarina brevivitae</name>
    <dbReference type="NCBI Taxonomy" id="323412"/>
    <lineage>
        <taxon>Bacteria</taxon>
        <taxon>Pseudomonadati</taxon>
        <taxon>Bacteroidota</taxon>
        <taxon>Flavobacteriia</taxon>
        <taxon>Flavobacteriales</taxon>
        <taxon>Flavobacteriaceae</taxon>
        <taxon>Aquimarina</taxon>
    </lineage>
</organism>
<keyword evidence="1" id="KW-0732">Signal</keyword>